<dbReference type="CDD" id="cd00448">
    <property type="entry name" value="YjgF_YER057c_UK114_family"/>
    <property type="match status" value="1"/>
</dbReference>
<dbReference type="AlphaFoldDB" id="A0A3S5Y160"/>
<dbReference type="GO" id="GO:0019239">
    <property type="term" value="F:deaminase activity"/>
    <property type="evidence" value="ECO:0007669"/>
    <property type="project" value="TreeGrafter"/>
</dbReference>
<accession>A0A3S5Y160</accession>
<dbReference type="SUPFAM" id="SSF55298">
    <property type="entry name" value="YjgF-like"/>
    <property type="match status" value="1"/>
</dbReference>
<dbReference type="Gene3D" id="3.30.1330.40">
    <property type="entry name" value="RutC-like"/>
    <property type="match status" value="1"/>
</dbReference>
<dbReference type="EMBL" id="FN563149">
    <property type="protein sequence ID" value="CBH46277.1"/>
    <property type="molecule type" value="Genomic_DNA"/>
</dbReference>
<dbReference type="InterPro" id="IPR006175">
    <property type="entry name" value="YjgF/YER057c/UK114"/>
</dbReference>
<organism evidence="2">
    <name type="scientific">Rhodococcus hoagii (strain 103S)</name>
    <name type="common">Rhodococcus equi</name>
    <dbReference type="NCBI Taxonomy" id="685727"/>
    <lineage>
        <taxon>Bacteria</taxon>
        <taxon>Bacillati</taxon>
        <taxon>Actinomycetota</taxon>
        <taxon>Actinomycetes</taxon>
        <taxon>Mycobacteriales</taxon>
        <taxon>Nocardiaceae</taxon>
        <taxon>Prescottella</taxon>
    </lineage>
</organism>
<evidence type="ECO:0000256" key="1">
    <source>
        <dbReference type="ARBA" id="ARBA00010552"/>
    </source>
</evidence>
<dbReference type="Proteomes" id="UP001154400">
    <property type="component" value="Chromosome"/>
</dbReference>
<proteinExistence type="inferred from homology"/>
<gene>
    <name evidence="2" type="ordered locus">REQ_01260</name>
</gene>
<evidence type="ECO:0000313" key="3">
    <source>
        <dbReference type="Proteomes" id="UP000006892"/>
    </source>
</evidence>
<protein>
    <submittedName>
        <fullName evidence="2">Endoribonuclease</fullName>
    </submittedName>
</protein>
<comment type="similarity">
    <text evidence="1">Belongs to the RutC family.</text>
</comment>
<evidence type="ECO:0000313" key="2">
    <source>
        <dbReference type="EMBL" id="CBH46277.1"/>
    </source>
</evidence>
<dbReference type="Pfam" id="PF01042">
    <property type="entry name" value="Ribonuc_L-PSP"/>
    <property type="match status" value="1"/>
</dbReference>
<sequence>MVGLIRCCRPQRRHSMSLTEVSADRPYSPAFVAAGLVFVSGALSVDEYCVPVPGRTEALDAAVDRMVDRLATVGGELRDVVKLTYFVTDLSLREEANRQFERIFDAPRPARTFVEVSGLPYGATVEIDAVATARTGG</sequence>
<dbReference type="KEGG" id="req:REQ_01260"/>
<dbReference type="PANTHER" id="PTHR11803:SF58">
    <property type="entry name" value="PROTEIN HMF1-RELATED"/>
    <property type="match status" value="1"/>
</dbReference>
<name>A0A3S5Y160_RHOH1</name>
<reference evidence="2" key="1">
    <citation type="journal article" date="2010" name="PLoS Genet.">
        <title>The genome of a pathogenic rhodococcus: cooptive virulence underpinned by key gene acquisitions.</title>
        <authorList>
            <person name="Letek M."/>
            <person name="Gonzalez P."/>
            <person name="Macarthur I."/>
            <person name="Rodriguez H."/>
            <person name="Freeman T.C."/>
            <person name="Valero-Rello A."/>
            <person name="Blanco M."/>
            <person name="Buckley T."/>
            <person name="Cherevach I."/>
            <person name="Fahey R."/>
            <person name="Hapeshi A."/>
            <person name="Holdstock J."/>
            <person name="Leadon D."/>
            <person name="Navas J."/>
            <person name="Ocampo A."/>
            <person name="Quail M.A."/>
            <person name="Sanders M."/>
            <person name="Scortti M.M."/>
            <person name="Prescott J.F."/>
            <person name="Fogarty U."/>
            <person name="Meijer W.G."/>
            <person name="Parkhill J."/>
            <person name="Bentley S.D."/>
            <person name="Vazquez-Boland J.A."/>
        </authorList>
    </citation>
    <scope>NUCLEOTIDE SEQUENCE [LARGE SCALE GENOMIC DNA]</scope>
    <source>
        <strain evidence="2 3">103S</strain>
    </source>
</reference>
<dbReference type="PANTHER" id="PTHR11803">
    <property type="entry name" value="2-IMINOBUTANOATE/2-IMINOPROPANOATE DEAMINASE RIDA"/>
    <property type="match status" value="1"/>
</dbReference>
<dbReference type="GO" id="GO:0005829">
    <property type="term" value="C:cytosol"/>
    <property type="evidence" value="ECO:0007669"/>
    <property type="project" value="TreeGrafter"/>
</dbReference>
<dbReference type="InterPro" id="IPR035959">
    <property type="entry name" value="RutC-like_sf"/>
</dbReference>